<sequence length="194" mass="21865">MHTSSPVQAPDSDDLPIDDVPPLFLTASGPAQPFDSSDLIYDDWNIDQWSAPTPDLLVDDFGYSYSPEASGSASTASQDENHQINAIDTYMADYQYNNDTDSEALSVSSDEPTEEDYFHLPEPPNIQTYEDLLGSHDAPESDEELDDLTPSNSLESDPEILEDWFPYHNRKVRLSCMMWANVLFTDIMVIRKLF</sequence>
<protein>
    <submittedName>
        <fullName evidence="2">Uncharacterized protein</fullName>
    </submittedName>
</protein>
<reference evidence="2 3" key="2">
    <citation type="submission" date="2017-02" db="EMBL/GenBank/DDBJ databases">
        <title>A genome survey and senescence transcriptome analysis in Lentinula edodes.</title>
        <authorList>
            <person name="Sakamoto Y."/>
            <person name="Nakade K."/>
            <person name="Sato S."/>
            <person name="Yoshida Y."/>
            <person name="Miyazaki K."/>
            <person name="Natsume S."/>
            <person name="Konno N."/>
        </authorList>
    </citation>
    <scope>NUCLEOTIDE SEQUENCE [LARGE SCALE GENOMIC DNA]</scope>
    <source>
        <strain evidence="2 3">NBRC 111202</strain>
    </source>
</reference>
<feature type="region of interest" description="Disordered" evidence="1">
    <location>
        <begin position="57"/>
        <end position="81"/>
    </location>
</feature>
<dbReference type="AlphaFoldDB" id="A0A1Q3EDB9"/>
<comment type="caution">
    <text evidence="2">The sequence shown here is derived from an EMBL/GenBank/DDBJ whole genome shotgun (WGS) entry which is preliminary data.</text>
</comment>
<feature type="compositionally biased region" description="Polar residues" evidence="1">
    <location>
        <begin position="67"/>
        <end position="81"/>
    </location>
</feature>
<feature type="region of interest" description="Disordered" evidence="1">
    <location>
        <begin position="121"/>
        <end position="156"/>
    </location>
</feature>
<accession>A0A1Q3EDB9</accession>
<proteinExistence type="predicted"/>
<organism evidence="2 3">
    <name type="scientific">Lentinula edodes</name>
    <name type="common">Shiitake mushroom</name>
    <name type="synonym">Lentinus edodes</name>
    <dbReference type="NCBI Taxonomy" id="5353"/>
    <lineage>
        <taxon>Eukaryota</taxon>
        <taxon>Fungi</taxon>
        <taxon>Dikarya</taxon>
        <taxon>Basidiomycota</taxon>
        <taxon>Agaricomycotina</taxon>
        <taxon>Agaricomycetes</taxon>
        <taxon>Agaricomycetidae</taxon>
        <taxon>Agaricales</taxon>
        <taxon>Marasmiineae</taxon>
        <taxon>Omphalotaceae</taxon>
        <taxon>Lentinula</taxon>
    </lineage>
</organism>
<keyword evidence="3" id="KW-1185">Reference proteome</keyword>
<reference evidence="2 3" key="1">
    <citation type="submission" date="2016-08" db="EMBL/GenBank/DDBJ databases">
        <authorList>
            <consortium name="Lentinula edodes genome sequencing consortium"/>
            <person name="Sakamoto Y."/>
            <person name="Nakade K."/>
            <person name="Sato S."/>
            <person name="Yoshida Y."/>
            <person name="Miyazaki K."/>
            <person name="Natsume S."/>
            <person name="Konno N."/>
        </authorList>
    </citation>
    <scope>NUCLEOTIDE SEQUENCE [LARGE SCALE GENOMIC DNA]</scope>
    <source>
        <strain evidence="2 3">NBRC 111202</strain>
    </source>
</reference>
<feature type="region of interest" description="Disordered" evidence="1">
    <location>
        <begin position="1"/>
        <end position="33"/>
    </location>
</feature>
<evidence type="ECO:0000313" key="2">
    <source>
        <dbReference type="EMBL" id="GAW05196.1"/>
    </source>
</evidence>
<dbReference type="Proteomes" id="UP000188533">
    <property type="component" value="Unassembled WGS sequence"/>
</dbReference>
<name>A0A1Q3EDB9_LENED</name>
<gene>
    <name evidence="2" type="ORF">LENED_007037</name>
</gene>
<dbReference type="EMBL" id="BDGU01000237">
    <property type="protein sequence ID" value="GAW05196.1"/>
    <property type="molecule type" value="Genomic_DNA"/>
</dbReference>
<evidence type="ECO:0000256" key="1">
    <source>
        <dbReference type="SAM" id="MobiDB-lite"/>
    </source>
</evidence>
<evidence type="ECO:0000313" key="3">
    <source>
        <dbReference type="Proteomes" id="UP000188533"/>
    </source>
</evidence>